<comment type="similarity">
    <text evidence="1">Belongs to the enoyl-CoA hydratase/isomerase family.</text>
</comment>
<keyword evidence="4" id="KW-1185">Reference proteome</keyword>
<dbReference type="PANTHER" id="PTHR11941">
    <property type="entry name" value="ENOYL-COA HYDRATASE-RELATED"/>
    <property type="match status" value="1"/>
</dbReference>
<dbReference type="EC" id="4.1.1.41" evidence="3"/>
<organism evidence="3 4">
    <name type="scientific">Candidatus Filomicrobium marinum</name>
    <dbReference type="NCBI Taxonomy" id="1608628"/>
    <lineage>
        <taxon>Bacteria</taxon>
        <taxon>Pseudomonadati</taxon>
        <taxon>Pseudomonadota</taxon>
        <taxon>Alphaproteobacteria</taxon>
        <taxon>Hyphomicrobiales</taxon>
        <taxon>Hyphomicrobiaceae</taxon>
        <taxon>Filomicrobium</taxon>
    </lineage>
</organism>
<protein>
    <submittedName>
        <fullName evidence="3">Methylmalonyl-CoA decarboxylase, biotin-independent</fullName>
        <ecNumber evidence="3">4.1.1.41</ecNumber>
    </submittedName>
</protein>
<dbReference type="KEGG" id="fil:BN1229_v1_3813"/>
<dbReference type="Pfam" id="PF00378">
    <property type="entry name" value="ECH_1"/>
    <property type="match status" value="1"/>
</dbReference>
<reference evidence="4" key="1">
    <citation type="submission" date="2015-02" db="EMBL/GenBank/DDBJ databases">
        <authorList>
            <person name="Chooi Y.-H."/>
        </authorList>
    </citation>
    <scope>NUCLEOTIDE SEQUENCE [LARGE SCALE GENOMIC DNA]</scope>
    <source>
        <strain evidence="4">strain Y</strain>
    </source>
</reference>
<dbReference type="PANTHER" id="PTHR11941:SF54">
    <property type="entry name" value="ENOYL-COA HYDRATASE, MITOCHONDRIAL"/>
    <property type="match status" value="1"/>
</dbReference>
<proteinExistence type="inferred from homology"/>
<dbReference type="SUPFAM" id="SSF52096">
    <property type="entry name" value="ClpP/crotonase"/>
    <property type="match status" value="1"/>
</dbReference>
<dbReference type="GO" id="GO:0016829">
    <property type="term" value="F:lyase activity"/>
    <property type="evidence" value="ECO:0007669"/>
    <property type="project" value="UniProtKB-KW"/>
</dbReference>
<dbReference type="InterPro" id="IPR014748">
    <property type="entry name" value="Enoyl-CoA_hydra_C"/>
</dbReference>
<dbReference type="CDD" id="cd06558">
    <property type="entry name" value="crotonase-like"/>
    <property type="match status" value="1"/>
</dbReference>
<evidence type="ECO:0000256" key="1">
    <source>
        <dbReference type="ARBA" id="ARBA00005254"/>
    </source>
</evidence>
<dbReference type="InterPro" id="IPR001753">
    <property type="entry name" value="Enoyl-CoA_hydra/iso"/>
</dbReference>
<keyword evidence="2 3" id="KW-0456">Lyase</keyword>
<dbReference type="Gene3D" id="1.10.12.10">
    <property type="entry name" value="Lyase 2-enoyl-coa Hydratase, Chain A, domain 2"/>
    <property type="match status" value="1"/>
</dbReference>
<dbReference type="OrthoDB" id="7957667at2"/>
<dbReference type="NCBIfam" id="NF008506">
    <property type="entry name" value="PRK11423.1"/>
    <property type="match status" value="1"/>
</dbReference>
<dbReference type="EMBL" id="LN829119">
    <property type="protein sequence ID" value="CPR22370.1"/>
    <property type="molecule type" value="Genomic_DNA"/>
</dbReference>
<dbReference type="InterPro" id="IPR029045">
    <property type="entry name" value="ClpP/crotonase-like_dom_sf"/>
</dbReference>
<dbReference type="GO" id="GO:0006635">
    <property type="term" value="P:fatty acid beta-oxidation"/>
    <property type="evidence" value="ECO:0007669"/>
    <property type="project" value="TreeGrafter"/>
</dbReference>
<evidence type="ECO:0000313" key="4">
    <source>
        <dbReference type="Proteomes" id="UP000033187"/>
    </source>
</evidence>
<accession>A0A0D6JL31</accession>
<dbReference type="Proteomes" id="UP000033187">
    <property type="component" value="Chromosome 1"/>
</dbReference>
<dbReference type="KEGG" id="fiy:BN1229_v1_3803"/>
<dbReference type="AlphaFoldDB" id="A0A0D6JL31"/>
<gene>
    <name evidence="3" type="primary">ygfG</name>
    <name evidence="3" type="ORF">YBN1229_v1_3803</name>
</gene>
<evidence type="ECO:0000256" key="2">
    <source>
        <dbReference type="ARBA" id="ARBA00023239"/>
    </source>
</evidence>
<sequence length="264" mass="29026">MKPRQLPLIEIAAELPIGTITLDRPQRLNALSKEMAESIVEALSRAKKYGFRVVILRARPGAKVFSAGHDIDELPQGKRDPLGWDDPLPYLIRAIEKCPAPVIAMVEGGVWGGACELVFACDLIVAAPSASFAVTPARLGVPYSVSGMLTFMNACSLRIAKEMAFTAKPMSAERAERLGIVNHSVPADQFESFTYDLARQIADNAPLAVSVMKEQLRMLAGAHSMSPRRFERVQGLRRVVYDSADYAEGIQAFREKRRPKFVGK</sequence>
<name>A0A0D6JL31_9HYPH</name>
<dbReference type="RefSeq" id="WP_046479442.1">
    <property type="nucleotide sequence ID" value="NZ_LN829118.1"/>
</dbReference>
<dbReference type="Gene3D" id="3.90.226.10">
    <property type="entry name" value="2-enoyl-CoA Hydratase, Chain A, domain 1"/>
    <property type="match status" value="1"/>
</dbReference>
<evidence type="ECO:0000313" key="3">
    <source>
        <dbReference type="EMBL" id="CPR22370.1"/>
    </source>
</evidence>